<dbReference type="WBParaSite" id="ACRNAN_scaffold16248.g30037.t1">
    <property type="protein sequence ID" value="ACRNAN_scaffold16248.g30037.t1"/>
    <property type="gene ID" value="ACRNAN_scaffold16248.g30037"/>
</dbReference>
<name>A0A914CZC8_9BILA</name>
<dbReference type="GO" id="GO:0032040">
    <property type="term" value="C:small-subunit processome"/>
    <property type="evidence" value="ECO:0007669"/>
    <property type="project" value="TreeGrafter"/>
</dbReference>
<dbReference type="GO" id="GO:0042274">
    <property type="term" value="P:ribosomal small subunit biogenesis"/>
    <property type="evidence" value="ECO:0007669"/>
    <property type="project" value="TreeGrafter"/>
</dbReference>
<sequence length="195" mass="22360">MVATYMKLIKRAGEAPTELEKLVATAFANLSESADLQSQLNELYFVGAKEFQLEKAAKSCIVIYVPVPQLRSYQKIHKRLVQELEKKFGGKYVAIVAKRRILPKQLRGKNRKPLSQKRPRSRTLTAVHEEMLADLVYPSDIIGRRLRMKLDGNRLQVVYLDKAKHTELDHKVDTLTAVYKRLTGKTIVVEFQEPI</sequence>
<keyword evidence="2 4" id="KW-0689">Ribosomal protein</keyword>
<dbReference type="GO" id="GO:0003735">
    <property type="term" value="F:structural constituent of ribosome"/>
    <property type="evidence" value="ECO:0007669"/>
    <property type="project" value="InterPro"/>
</dbReference>
<dbReference type="WBParaSite" id="ACRNAN_Path_1243.g4848.t1">
    <property type="protein sequence ID" value="ACRNAN_Path_1243.g4848.t1"/>
    <property type="gene ID" value="ACRNAN_Path_1243.g4848"/>
</dbReference>
<dbReference type="PANTHER" id="PTHR11278">
    <property type="entry name" value="40S RIBOSOMAL PROTEIN S7"/>
    <property type="match status" value="1"/>
</dbReference>
<dbReference type="GO" id="GO:0006364">
    <property type="term" value="P:rRNA processing"/>
    <property type="evidence" value="ECO:0007669"/>
    <property type="project" value="TreeGrafter"/>
</dbReference>
<dbReference type="Proteomes" id="UP000887540">
    <property type="component" value="Unplaced"/>
</dbReference>
<dbReference type="PANTHER" id="PTHR11278:SF0">
    <property type="entry name" value="SMALL RIBOSOMAL SUBUNIT PROTEIN ES7"/>
    <property type="match status" value="1"/>
</dbReference>
<keyword evidence="3 4" id="KW-0687">Ribonucleoprotein</keyword>
<comment type="similarity">
    <text evidence="1 4">Belongs to the eukaryotic ribosomal protein eS7 family.</text>
</comment>
<evidence type="ECO:0000256" key="4">
    <source>
        <dbReference type="RuleBase" id="RU364105"/>
    </source>
</evidence>
<protein>
    <recommendedName>
        <fullName evidence="4">40S ribosomal protein S7</fullName>
    </recommendedName>
</protein>
<dbReference type="Pfam" id="PF01251">
    <property type="entry name" value="Ribosomal_S7e"/>
    <property type="match status" value="1"/>
</dbReference>
<accession>A0A914CZC8</accession>
<organism evidence="5 7">
    <name type="scientific">Acrobeloides nanus</name>
    <dbReference type="NCBI Taxonomy" id="290746"/>
    <lineage>
        <taxon>Eukaryota</taxon>
        <taxon>Metazoa</taxon>
        <taxon>Ecdysozoa</taxon>
        <taxon>Nematoda</taxon>
        <taxon>Chromadorea</taxon>
        <taxon>Rhabditida</taxon>
        <taxon>Tylenchina</taxon>
        <taxon>Cephalobomorpha</taxon>
        <taxon>Cephaloboidea</taxon>
        <taxon>Cephalobidae</taxon>
        <taxon>Acrobeloides</taxon>
    </lineage>
</organism>
<evidence type="ECO:0000313" key="7">
    <source>
        <dbReference type="WBParaSite" id="ACRNAN_scaffold16248.g30037.t1"/>
    </source>
</evidence>
<evidence type="ECO:0000256" key="2">
    <source>
        <dbReference type="ARBA" id="ARBA00022980"/>
    </source>
</evidence>
<dbReference type="InterPro" id="IPR000554">
    <property type="entry name" value="Ribosomal_eS7"/>
</dbReference>
<evidence type="ECO:0000256" key="3">
    <source>
        <dbReference type="ARBA" id="ARBA00023274"/>
    </source>
</evidence>
<dbReference type="GO" id="GO:0006412">
    <property type="term" value="P:translation"/>
    <property type="evidence" value="ECO:0007669"/>
    <property type="project" value="InterPro"/>
</dbReference>
<dbReference type="GO" id="GO:0022627">
    <property type="term" value="C:cytosolic small ribosomal subunit"/>
    <property type="evidence" value="ECO:0007669"/>
    <property type="project" value="TreeGrafter"/>
</dbReference>
<proteinExistence type="inferred from homology"/>
<keyword evidence="5" id="KW-1185">Reference proteome</keyword>
<evidence type="ECO:0000256" key="1">
    <source>
        <dbReference type="ARBA" id="ARBA00007820"/>
    </source>
</evidence>
<evidence type="ECO:0000313" key="5">
    <source>
        <dbReference type="Proteomes" id="UP000887540"/>
    </source>
</evidence>
<evidence type="ECO:0000313" key="6">
    <source>
        <dbReference type="WBParaSite" id="ACRNAN_Path_1243.g4848.t1"/>
    </source>
</evidence>
<dbReference type="GO" id="GO:0030686">
    <property type="term" value="C:90S preribosome"/>
    <property type="evidence" value="ECO:0007669"/>
    <property type="project" value="TreeGrafter"/>
</dbReference>
<dbReference type="AlphaFoldDB" id="A0A914CZC8"/>
<reference evidence="6 7" key="1">
    <citation type="submission" date="2022-11" db="UniProtKB">
        <authorList>
            <consortium name="WormBaseParasite"/>
        </authorList>
    </citation>
    <scope>IDENTIFICATION</scope>
</reference>